<accession>A0A1M6AJ56</accession>
<dbReference type="SUPFAM" id="SSF53254">
    <property type="entry name" value="Phosphoglycerate mutase-like"/>
    <property type="match status" value="1"/>
</dbReference>
<dbReference type="Pfam" id="PF00300">
    <property type="entry name" value="His_Phos_1"/>
    <property type="match status" value="1"/>
</dbReference>
<dbReference type="SMART" id="SM00855">
    <property type="entry name" value="PGAM"/>
    <property type="match status" value="1"/>
</dbReference>
<gene>
    <name evidence="1" type="ORF">SAMN02745194_00146</name>
</gene>
<dbReference type="PANTHER" id="PTHR48100:SF62">
    <property type="entry name" value="GLUCOSYL-3-PHOSPHOGLYCERATE PHOSPHATASE"/>
    <property type="match status" value="1"/>
</dbReference>
<dbReference type="GO" id="GO:0005737">
    <property type="term" value="C:cytoplasm"/>
    <property type="evidence" value="ECO:0007669"/>
    <property type="project" value="TreeGrafter"/>
</dbReference>
<dbReference type="EMBL" id="FQZF01000002">
    <property type="protein sequence ID" value="SHI36539.1"/>
    <property type="molecule type" value="Genomic_DNA"/>
</dbReference>
<evidence type="ECO:0000313" key="2">
    <source>
        <dbReference type="Proteomes" id="UP000184387"/>
    </source>
</evidence>
<dbReference type="AlphaFoldDB" id="A0A1M6AJ56"/>
<protein>
    <submittedName>
        <fullName evidence="1">Probable phosphoglycerate mutase</fullName>
    </submittedName>
</protein>
<dbReference type="GO" id="GO:0016791">
    <property type="term" value="F:phosphatase activity"/>
    <property type="evidence" value="ECO:0007669"/>
    <property type="project" value="TreeGrafter"/>
</dbReference>
<evidence type="ECO:0000313" key="1">
    <source>
        <dbReference type="EMBL" id="SHI36539.1"/>
    </source>
</evidence>
<dbReference type="OrthoDB" id="9783269at2"/>
<dbReference type="InterPro" id="IPR013078">
    <property type="entry name" value="His_Pase_superF_clade-1"/>
</dbReference>
<name>A0A1M6AJ56_9PROT</name>
<dbReference type="Gene3D" id="3.40.50.1240">
    <property type="entry name" value="Phosphoglycerate mutase-like"/>
    <property type="match status" value="1"/>
</dbReference>
<dbReference type="CDD" id="cd07067">
    <property type="entry name" value="HP_PGM_like"/>
    <property type="match status" value="1"/>
</dbReference>
<proteinExistence type="predicted"/>
<sequence length="199" mass="21086">MPSTIFLLRHAAHDRVGSILCGRMPGVTLGATGHRQAAALAGRMAGEAISALYASPMERARETAAPMAERLGLAPRPCEGMTEIDFGDWTGRSFGSLEGDASWARWNTARATSRVPGGESMAEAQERAVAAVEQLHANHPEGRVAIVSHADIIKAVLAHYLRLSLDDLFRFDIAPASVSALALWEGGGKVLSMNETVAA</sequence>
<dbReference type="STRING" id="198092.SAMN02745194_00146"/>
<organism evidence="1 2">
    <name type="scientific">Muricoccus roseus</name>
    <dbReference type="NCBI Taxonomy" id="198092"/>
    <lineage>
        <taxon>Bacteria</taxon>
        <taxon>Pseudomonadati</taxon>
        <taxon>Pseudomonadota</taxon>
        <taxon>Alphaproteobacteria</taxon>
        <taxon>Acetobacterales</taxon>
        <taxon>Roseomonadaceae</taxon>
        <taxon>Muricoccus</taxon>
    </lineage>
</organism>
<keyword evidence="2" id="KW-1185">Reference proteome</keyword>
<dbReference type="PANTHER" id="PTHR48100">
    <property type="entry name" value="BROAD-SPECIFICITY PHOSPHATASE YOR283W-RELATED"/>
    <property type="match status" value="1"/>
</dbReference>
<dbReference type="InterPro" id="IPR050275">
    <property type="entry name" value="PGM_Phosphatase"/>
</dbReference>
<dbReference type="Proteomes" id="UP000184387">
    <property type="component" value="Unassembled WGS sequence"/>
</dbReference>
<dbReference type="RefSeq" id="WP_073130250.1">
    <property type="nucleotide sequence ID" value="NZ_FQZF01000002.1"/>
</dbReference>
<reference evidence="1 2" key="1">
    <citation type="submission" date="2016-11" db="EMBL/GenBank/DDBJ databases">
        <authorList>
            <person name="Jaros S."/>
            <person name="Januszkiewicz K."/>
            <person name="Wedrychowicz H."/>
        </authorList>
    </citation>
    <scope>NUCLEOTIDE SEQUENCE [LARGE SCALE GENOMIC DNA]</scope>
    <source>
        <strain evidence="1 2">DSM 14916</strain>
    </source>
</reference>
<dbReference type="InterPro" id="IPR029033">
    <property type="entry name" value="His_PPase_superfam"/>
</dbReference>